<dbReference type="Gene3D" id="3.40.50.2300">
    <property type="match status" value="1"/>
</dbReference>
<dbReference type="RefSeq" id="WP_304146934.1">
    <property type="nucleotide sequence ID" value="NZ_JAOAIE010000102.1"/>
</dbReference>
<keyword evidence="2" id="KW-0902">Two-component regulatory system</keyword>
<proteinExistence type="predicted"/>
<comment type="caution">
    <text evidence="8">The sequence shown here is derived from an EMBL/GenBank/DDBJ whole genome shotgun (WGS) entry which is preliminary data.</text>
</comment>
<evidence type="ECO:0000256" key="5">
    <source>
        <dbReference type="ARBA" id="ARBA00023163"/>
    </source>
</evidence>
<dbReference type="Pfam" id="PF00072">
    <property type="entry name" value="Response_reg"/>
    <property type="match status" value="1"/>
</dbReference>
<evidence type="ECO:0000259" key="7">
    <source>
        <dbReference type="PROSITE" id="PS50110"/>
    </source>
</evidence>
<feature type="modified residue" description="4-aspartylphosphate" evidence="6">
    <location>
        <position position="52"/>
    </location>
</feature>
<dbReference type="PANTHER" id="PTHR44591">
    <property type="entry name" value="STRESS RESPONSE REGULATOR PROTEIN 1"/>
    <property type="match status" value="1"/>
</dbReference>
<feature type="domain" description="Response regulatory" evidence="7">
    <location>
        <begin position="3"/>
        <end position="117"/>
    </location>
</feature>
<name>A0A7V2ZMV3_9BACT</name>
<evidence type="ECO:0000256" key="1">
    <source>
        <dbReference type="ARBA" id="ARBA00022553"/>
    </source>
</evidence>
<dbReference type="PROSITE" id="PS50110">
    <property type="entry name" value="RESPONSE_REGULATORY"/>
    <property type="match status" value="1"/>
</dbReference>
<dbReference type="InterPro" id="IPR050595">
    <property type="entry name" value="Bact_response_regulator"/>
</dbReference>
<dbReference type="InterPro" id="IPR001789">
    <property type="entry name" value="Sig_transdc_resp-reg_receiver"/>
</dbReference>
<keyword evidence="3" id="KW-0805">Transcription regulation</keyword>
<keyword evidence="4" id="KW-0238">DNA-binding</keyword>
<accession>A0A7V2ZMV3</accession>
<reference evidence="8" key="1">
    <citation type="journal article" date="2020" name="mSystems">
        <title>Genome- and Community-Level Interaction Insights into Carbon Utilization and Element Cycling Functions of Hydrothermarchaeota in Hydrothermal Sediment.</title>
        <authorList>
            <person name="Zhou Z."/>
            <person name="Liu Y."/>
            <person name="Xu W."/>
            <person name="Pan J."/>
            <person name="Luo Z.H."/>
            <person name="Li M."/>
        </authorList>
    </citation>
    <scope>NUCLEOTIDE SEQUENCE [LARGE SCALE GENOMIC DNA]</scope>
    <source>
        <strain evidence="8">SpSt-479</strain>
    </source>
</reference>
<evidence type="ECO:0000256" key="4">
    <source>
        <dbReference type="ARBA" id="ARBA00023125"/>
    </source>
</evidence>
<dbReference type="FunFam" id="3.40.50.2300:FF:000001">
    <property type="entry name" value="DNA-binding response regulator PhoB"/>
    <property type="match status" value="1"/>
</dbReference>
<dbReference type="InterPro" id="IPR011006">
    <property type="entry name" value="CheY-like_superfamily"/>
</dbReference>
<dbReference type="GO" id="GO:0000160">
    <property type="term" value="P:phosphorelay signal transduction system"/>
    <property type="evidence" value="ECO:0007669"/>
    <property type="project" value="UniProtKB-KW"/>
</dbReference>
<dbReference type="PANTHER" id="PTHR44591:SF3">
    <property type="entry name" value="RESPONSE REGULATORY DOMAIN-CONTAINING PROTEIN"/>
    <property type="match status" value="1"/>
</dbReference>
<keyword evidence="5" id="KW-0804">Transcription</keyword>
<dbReference type="AlphaFoldDB" id="A0A7V2ZMV3"/>
<organism evidence="8">
    <name type="scientific">Ignavibacterium album</name>
    <dbReference type="NCBI Taxonomy" id="591197"/>
    <lineage>
        <taxon>Bacteria</taxon>
        <taxon>Pseudomonadati</taxon>
        <taxon>Ignavibacteriota</taxon>
        <taxon>Ignavibacteria</taxon>
        <taxon>Ignavibacteriales</taxon>
        <taxon>Ignavibacteriaceae</taxon>
        <taxon>Ignavibacterium</taxon>
    </lineage>
</organism>
<dbReference type="SUPFAM" id="SSF52172">
    <property type="entry name" value="CheY-like"/>
    <property type="match status" value="1"/>
</dbReference>
<evidence type="ECO:0000256" key="3">
    <source>
        <dbReference type="ARBA" id="ARBA00023015"/>
    </source>
</evidence>
<protein>
    <submittedName>
        <fullName evidence="8">Response regulator</fullName>
    </submittedName>
</protein>
<evidence type="ECO:0000313" key="8">
    <source>
        <dbReference type="EMBL" id="HFI92832.1"/>
    </source>
</evidence>
<keyword evidence="1 6" id="KW-0597">Phosphoprotein</keyword>
<dbReference type="EMBL" id="DSUJ01000012">
    <property type="protein sequence ID" value="HFI92832.1"/>
    <property type="molecule type" value="Genomic_DNA"/>
</dbReference>
<dbReference type="GO" id="GO:0003677">
    <property type="term" value="F:DNA binding"/>
    <property type="evidence" value="ECO:0007669"/>
    <property type="project" value="UniProtKB-KW"/>
</dbReference>
<evidence type="ECO:0000256" key="2">
    <source>
        <dbReference type="ARBA" id="ARBA00023012"/>
    </source>
</evidence>
<gene>
    <name evidence="8" type="ORF">ENS31_15040</name>
</gene>
<dbReference type="SMART" id="SM00448">
    <property type="entry name" value="REC"/>
    <property type="match status" value="1"/>
</dbReference>
<evidence type="ECO:0000256" key="6">
    <source>
        <dbReference type="PROSITE-ProRule" id="PRU00169"/>
    </source>
</evidence>
<sequence length="120" mass="13640">MENILIVDDDVNLCKVLSEELSEVGYQVNYVNNGFEALDFLRKNSVDLMLLDLKMPGIDGFEVLKEMEFRNLKAKVIVLTAYADVKSAIDSAKMGANDFLSKPYDFDELLITIRKVLQKE</sequence>